<dbReference type="NCBIfam" id="NF001533">
    <property type="entry name" value="PRK00364.2-4"/>
    <property type="match status" value="1"/>
</dbReference>
<gene>
    <name evidence="3" type="primary">groES</name>
    <name evidence="3" type="synonym">groS</name>
    <name evidence="5" type="ORF">CEO22_113</name>
</gene>
<dbReference type="GO" id="GO:0005524">
    <property type="term" value="F:ATP binding"/>
    <property type="evidence" value="ECO:0007669"/>
    <property type="project" value="InterPro"/>
</dbReference>
<keyword evidence="2 3" id="KW-0143">Chaperone</keyword>
<dbReference type="PANTHER" id="PTHR10772">
    <property type="entry name" value="10 KDA HEAT SHOCK PROTEIN"/>
    <property type="match status" value="1"/>
</dbReference>
<comment type="caution">
    <text evidence="5">The sequence shown here is derived from an EMBL/GenBank/DDBJ whole genome shotgun (WGS) entry which is preliminary data.</text>
</comment>
<comment type="similarity">
    <text evidence="1 3 4">Belongs to the GroES chaperonin family.</text>
</comment>
<comment type="function">
    <text evidence="3 4">Together with the chaperonin GroEL, plays an essential role in assisting protein folding. The GroEL-GroES system forms a nano-cage that allows encapsulation of the non-native substrate proteins and provides a physical environment optimized to promote and accelerate protein folding. GroES binds to the apical surface of the GroEL ring, thereby capping the opening of the GroEL channel.</text>
</comment>
<dbReference type="GO" id="GO:0005737">
    <property type="term" value="C:cytoplasm"/>
    <property type="evidence" value="ECO:0007669"/>
    <property type="project" value="UniProtKB-SubCell"/>
</dbReference>
<keyword evidence="3" id="KW-0963">Cytoplasm</keyword>
<protein>
    <recommendedName>
        <fullName evidence="3">Co-chaperonin GroES</fullName>
    </recommendedName>
    <alternativeName>
        <fullName evidence="3">10 kDa chaperonin</fullName>
    </alternativeName>
    <alternativeName>
        <fullName evidence="3">Chaperonin-10</fullName>
        <shortName evidence="3">Cpn10</shortName>
    </alternativeName>
</protein>
<dbReference type="Gene3D" id="2.30.33.40">
    <property type="entry name" value="GroES chaperonin"/>
    <property type="match status" value="1"/>
</dbReference>
<reference evidence="5 6" key="1">
    <citation type="submission" date="2017-08" db="EMBL/GenBank/DDBJ databases">
        <title>Mechanisms for carbon and nitrogen cycling indicate functional differentiation within the Candidate Phyla Radiation.</title>
        <authorList>
            <person name="Danczak R.E."/>
            <person name="Johnston M.D."/>
            <person name="Kenah C."/>
            <person name="Slattery M."/>
            <person name="Wrighton K.C."/>
            <person name="Wilkins M.J."/>
        </authorList>
    </citation>
    <scope>NUCLEOTIDE SEQUENCE [LARGE SCALE GENOMIC DNA]</scope>
    <source>
        <strain evidence="5">Gr01-1014_85</strain>
    </source>
</reference>
<dbReference type="Proteomes" id="UP000316253">
    <property type="component" value="Unassembled WGS sequence"/>
</dbReference>
<dbReference type="GO" id="GO:0051087">
    <property type="term" value="F:protein-folding chaperone binding"/>
    <property type="evidence" value="ECO:0007669"/>
    <property type="project" value="TreeGrafter"/>
</dbReference>
<evidence type="ECO:0000313" key="5">
    <source>
        <dbReference type="EMBL" id="TSC66381.1"/>
    </source>
</evidence>
<dbReference type="HAMAP" id="MF_00580">
    <property type="entry name" value="CH10"/>
    <property type="match status" value="1"/>
</dbReference>
<dbReference type="InterPro" id="IPR011032">
    <property type="entry name" value="GroES-like_sf"/>
</dbReference>
<evidence type="ECO:0000256" key="2">
    <source>
        <dbReference type="ARBA" id="ARBA00023186"/>
    </source>
</evidence>
<dbReference type="PRINTS" id="PR00297">
    <property type="entry name" value="CHAPERONIN10"/>
</dbReference>
<dbReference type="FunFam" id="2.30.33.40:FF:000001">
    <property type="entry name" value="10 kDa chaperonin"/>
    <property type="match status" value="1"/>
</dbReference>
<dbReference type="GO" id="GO:0051082">
    <property type="term" value="F:unfolded protein binding"/>
    <property type="evidence" value="ECO:0007669"/>
    <property type="project" value="TreeGrafter"/>
</dbReference>
<dbReference type="NCBIfam" id="NF001531">
    <property type="entry name" value="PRK00364.2-2"/>
    <property type="match status" value="1"/>
</dbReference>
<evidence type="ECO:0000256" key="1">
    <source>
        <dbReference type="ARBA" id="ARBA00006975"/>
    </source>
</evidence>
<dbReference type="EMBL" id="VMFD01000008">
    <property type="protein sequence ID" value="TSC66381.1"/>
    <property type="molecule type" value="Genomic_DNA"/>
</dbReference>
<organism evidence="5 6">
    <name type="scientific">Candidatus Berkelbacteria bacterium Gr01-1014_85</name>
    <dbReference type="NCBI Taxonomy" id="2017150"/>
    <lineage>
        <taxon>Bacteria</taxon>
        <taxon>Candidatus Berkelbacteria</taxon>
    </lineage>
</organism>
<dbReference type="GO" id="GO:0046872">
    <property type="term" value="F:metal ion binding"/>
    <property type="evidence" value="ECO:0007669"/>
    <property type="project" value="TreeGrafter"/>
</dbReference>
<dbReference type="CDD" id="cd00320">
    <property type="entry name" value="cpn10"/>
    <property type="match status" value="1"/>
</dbReference>
<name>A0A554JDK9_9BACT</name>
<sequence>MATTVRPLADRVIVKPIEAASTTASGIVLPDSAKETPQLAEVIAVGPGKFDDGQRQPLEVKVGQKVYYSRYAGDDVKIDGIEHKIISESEILAVVE</sequence>
<dbReference type="GO" id="GO:0044183">
    <property type="term" value="F:protein folding chaperone"/>
    <property type="evidence" value="ECO:0007669"/>
    <property type="project" value="InterPro"/>
</dbReference>
<evidence type="ECO:0000256" key="3">
    <source>
        <dbReference type="HAMAP-Rule" id="MF_00580"/>
    </source>
</evidence>
<comment type="subunit">
    <text evidence="3">Heptamer of 7 subunits arranged in a ring. Interacts with the chaperonin GroEL.</text>
</comment>
<dbReference type="PROSITE" id="PS00681">
    <property type="entry name" value="CHAPERONINS_CPN10"/>
    <property type="match status" value="1"/>
</dbReference>
<dbReference type="InterPro" id="IPR020818">
    <property type="entry name" value="Chaperonin_GroES"/>
</dbReference>
<dbReference type="SUPFAM" id="SSF50129">
    <property type="entry name" value="GroES-like"/>
    <property type="match status" value="1"/>
</dbReference>
<accession>A0A554JDK9</accession>
<comment type="subcellular location">
    <subcellularLocation>
        <location evidence="3">Cytoplasm</location>
    </subcellularLocation>
</comment>
<dbReference type="InterPro" id="IPR018369">
    <property type="entry name" value="Chaprnonin_Cpn10_CS"/>
</dbReference>
<dbReference type="PANTHER" id="PTHR10772:SF58">
    <property type="entry name" value="CO-CHAPERONIN GROES"/>
    <property type="match status" value="1"/>
</dbReference>
<dbReference type="Pfam" id="PF00166">
    <property type="entry name" value="Cpn10"/>
    <property type="match status" value="1"/>
</dbReference>
<dbReference type="AlphaFoldDB" id="A0A554JDK9"/>
<proteinExistence type="inferred from homology"/>
<evidence type="ECO:0000256" key="4">
    <source>
        <dbReference type="RuleBase" id="RU000535"/>
    </source>
</evidence>
<evidence type="ECO:0000313" key="6">
    <source>
        <dbReference type="Proteomes" id="UP000316253"/>
    </source>
</evidence>
<dbReference type="InterPro" id="IPR037124">
    <property type="entry name" value="Chaperonin_GroES_sf"/>
</dbReference>
<dbReference type="SMART" id="SM00883">
    <property type="entry name" value="Cpn10"/>
    <property type="match status" value="1"/>
</dbReference>